<keyword evidence="2" id="KW-0808">Transferase</keyword>
<organism evidence="2 3">
    <name type="scientific">Paenacidovorax caeni</name>
    <dbReference type="NCBI Taxonomy" id="343013"/>
    <lineage>
        <taxon>Bacteria</taxon>
        <taxon>Pseudomonadati</taxon>
        <taxon>Pseudomonadota</taxon>
        <taxon>Betaproteobacteria</taxon>
        <taxon>Burkholderiales</taxon>
        <taxon>Comamonadaceae</taxon>
        <taxon>Paenacidovorax</taxon>
    </lineage>
</organism>
<dbReference type="EMBL" id="FPBX01000001">
    <property type="protein sequence ID" value="SFU30210.1"/>
    <property type="molecule type" value="Genomic_DNA"/>
</dbReference>
<evidence type="ECO:0000313" key="3">
    <source>
        <dbReference type="Proteomes" id="UP000183656"/>
    </source>
</evidence>
<gene>
    <name evidence="2" type="ORF">SAMN04489707_1001118</name>
</gene>
<dbReference type="STRING" id="343013.SAMN04489707_1001118"/>
<dbReference type="InterPro" id="IPR029057">
    <property type="entry name" value="PRTase-like"/>
</dbReference>
<keyword evidence="3" id="KW-1185">Reference proteome</keyword>
<dbReference type="OrthoDB" id="9802227at2"/>
<dbReference type="SUPFAM" id="SSF53271">
    <property type="entry name" value="PRTase-like"/>
    <property type="match status" value="1"/>
</dbReference>
<dbReference type="RefSeq" id="WP_054255508.1">
    <property type="nucleotide sequence ID" value="NZ_CYIG01000007.1"/>
</dbReference>
<proteinExistence type="predicted"/>
<dbReference type="Pfam" id="PF00156">
    <property type="entry name" value="Pribosyltran"/>
    <property type="match status" value="1"/>
</dbReference>
<evidence type="ECO:0000259" key="1">
    <source>
        <dbReference type="Pfam" id="PF00156"/>
    </source>
</evidence>
<reference evidence="2 3" key="1">
    <citation type="submission" date="2016-10" db="EMBL/GenBank/DDBJ databases">
        <authorList>
            <person name="de Groot N.N."/>
        </authorList>
    </citation>
    <scope>NUCLEOTIDE SEQUENCE [LARGE SCALE GENOMIC DNA]</scope>
    <source>
        <strain evidence="2 3">R-24608</strain>
    </source>
</reference>
<dbReference type="NCBIfam" id="NF003545">
    <property type="entry name" value="PRK05205.1-1"/>
    <property type="match status" value="1"/>
</dbReference>
<feature type="domain" description="Phosphoribosyltransferase" evidence="1">
    <location>
        <begin position="41"/>
        <end position="146"/>
    </location>
</feature>
<dbReference type="Gene3D" id="3.40.50.2020">
    <property type="match status" value="1"/>
</dbReference>
<dbReference type="PANTHER" id="PTHR11608:SF0">
    <property type="entry name" value="BIFUNCTIONAL PROTEIN PYRR"/>
    <property type="match status" value="1"/>
</dbReference>
<sequence length="179" mass="18811">MSVPPSSPPVAQAGSLVLDAEALYRELLRGVRALMAPGTRLVGVASGGAWLVERLQRDLGLEGAPSVLSSALHRDDFAQRGLAASAQTQIAFDVNGADVLVLDDVLYTGRTVRAVINELFDYGRPACVRLAVLVDRGGRQLPVQADFAAARVALPASQSLALARAADGTFQFQVNAMEA</sequence>
<dbReference type="CDD" id="cd06223">
    <property type="entry name" value="PRTases_typeI"/>
    <property type="match status" value="1"/>
</dbReference>
<dbReference type="Proteomes" id="UP000183656">
    <property type="component" value="Unassembled WGS sequence"/>
</dbReference>
<dbReference type="GO" id="GO:0016757">
    <property type="term" value="F:glycosyltransferase activity"/>
    <property type="evidence" value="ECO:0007669"/>
    <property type="project" value="UniProtKB-KW"/>
</dbReference>
<accession>A0A1I7F252</accession>
<name>A0A1I7F252_9BURK</name>
<dbReference type="InterPro" id="IPR050137">
    <property type="entry name" value="PyrR_bifunctional"/>
</dbReference>
<keyword evidence="2" id="KW-0328">Glycosyltransferase</keyword>
<protein>
    <submittedName>
        <fullName evidence="2">Pyrimidine operon attenuation protein / uracil phosphoribosyltransferase</fullName>
    </submittedName>
</protein>
<dbReference type="AlphaFoldDB" id="A0A1I7F252"/>
<dbReference type="InterPro" id="IPR000836">
    <property type="entry name" value="PRTase_dom"/>
</dbReference>
<evidence type="ECO:0000313" key="2">
    <source>
        <dbReference type="EMBL" id="SFU30210.1"/>
    </source>
</evidence>
<dbReference type="PANTHER" id="PTHR11608">
    <property type="entry name" value="BIFUNCTIONAL PROTEIN PYRR"/>
    <property type="match status" value="1"/>
</dbReference>